<dbReference type="Gene3D" id="3.40.50.300">
    <property type="entry name" value="P-loop containing nucleotide triphosphate hydrolases"/>
    <property type="match status" value="1"/>
</dbReference>
<feature type="repeat" description="WD" evidence="3">
    <location>
        <begin position="1190"/>
        <end position="1231"/>
    </location>
</feature>
<feature type="repeat" description="WD" evidence="3">
    <location>
        <begin position="1316"/>
        <end position="1357"/>
    </location>
</feature>
<dbReference type="SUPFAM" id="SSF52540">
    <property type="entry name" value="P-loop containing nucleoside triphosphate hydrolases"/>
    <property type="match status" value="1"/>
</dbReference>
<feature type="repeat" description="WD" evidence="3">
    <location>
        <begin position="1633"/>
        <end position="1674"/>
    </location>
</feature>
<dbReference type="GO" id="GO:1990234">
    <property type="term" value="C:transferase complex"/>
    <property type="evidence" value="ECO:0007669"/>
    <property type="project" value="UniProtKB-ARBA"/>
</dbReference>
<evidence type="ECO:0000313" key="7">
    <source>
        <dbReference type="Proteomes" id="UP000023152"/>
    </source>
</evidence>
<evidence type="ECO:0000256" key="2">
    <source>
        <dbReference type="ARBA" id="ARBA00022737"/>
    </source>
</evidence>
<sequence length="1818" mass="208775">MKCNGGMQNNDIGGEETRKYAKEMKTLLRLFGDITNKEELHQKIQHHNGNIELIIKDLIQQSVEKQVTEIIGQLFCDEIETENKENEPDKTEQVNKLFHKQQQRNEENKIKNVQKETEKTEIGEIEPGINLQGCCINETCLASKAKLLVWANIGFGTISLISDKNSFYCPDCEKLTVTSIAKVMFYNSEYSICASDNLISVKDNNYQSIYPIQSGVSYELKANKIRQHAKSIEDLRERNENAMNSVEINNLVTELQKYEIKVVKPSSLKGNDRLLEKIQSDYGGDFNQAFDIGRFTILCDNPTKLQTAVAVMKKAEQFNLIVSEDKDFFNRQSKTHHRFHNIKLYVPKHDVYIEMQATLKHFTTLEGHTAIENPKLSHNFYEIVRAWKSNNLEEEELKQASNQTLAKMNDVICEWIDTKEIKKISNRYKPHSEMRILKPPQLKGINEEQINSKKDTSLKLTKFVYYQLCKFNPKEMKGQAIYVILFEYFKKHIMGEMNPASCADVVSILKESRRQELEEDTATLQALETYIPLQANNYPYTDNDDNKQNDAYDCYQHVIDLLSKEKEEKKGEPQNKKHVMILQGKSGSGKSLFCRHLEETLWETYSNGLITSVPIYISLSKCYNEFNEKQIISQALQMKRINKEIIDVIRENISFVFILDGFDEIFDKYDKNADNERYFYNRFNLNEWNAEYIVSCRSHSLSDEDIKHVLINSNNTTSMIYLWPFSKAQMNGYIDKFVKINRKNKMHENLDWTIQQYADTLKSYPNLNKMMEEPFLLRMILTVLPSLIKQHPIGTKISKSQVYEAFNDQWIDVHVNSVSNKLSELRIQTNSDKIKFAFQQYCQDLGFEMFMQGNQVATENDDQMEYINKATFKKLDPNVEIEIKHMDEKVDMKIMNEDDITSVKTQDVWGKYFNGDSIAKYVLRRICDNKYQFLHKSCQEYYTAQKIIFDILLWKPNTIDVDMNNERFQQQFETRVPKLFINCKLLNEELGIIQFIAERIHDINPIFINLKSRLFRIIESSKTNEHISVAAANAVTILNSANVNMHYRNWENIKIPHAILDQAFLEGTNFKHANLDHVSLYQSFLNKANFTNASMNNIYFGEYAHLEGHSEEVNGIQLSPDGTKIISYSNDKTVRIWDVLSGKQLQLLKGHSDIVNSAQFSPDGLTIVSCSRDETVRLWDVLSGKQIQILEDDADDVNAAQFSPDGSKVVSCSEDNAIRIWDISSGERTQLLQGHSDWVNAVQFSPDGTKVVSCSDDETIRIWDVLSGEQLQVLEGHSERVTKVQFLSNGSKVISCSNDKTIRIWDSSSAQQIQIFEGHSGAINGIQFSSDNSIILSYSQDKTIRLWNALSGEQIQMLEGHANSVETAKFSFDSSQIVSGSEDKTIRIWDVSSGKQLQIIDGHLRRVTGVEFFPKDPKIVSCSWDGTIRIWDIALQRKIQLTEGHFDSVTEVQFSPDGSKIVSCSLDKTLRLWDVQSGKQIHVFEGHSSGARGIKFSSDGSKILTNAYLDNIVQIWEVSSGKLLQILEGHTDFINSVQFSPDDQKILLLRGHSDSVKKAHFSSNGSRIVSCSFDRTVRLWDAISGNQLQLFRGHLKDINNVLFSPNGSTIVSCSGDKTIRLWDVSSGKQIFLLEKHSESIDGIQFSPDSTKIVSHSLDNTIRLWDTLSGKQLQVLEGHSNYIEKALFSSDGFKIISFSQDKTIRIWDVSSGNQIQILEGHIGGITDAQFSPDNSKIWWFINERKYVAGHKRFNITTEIACGTTWWKILIFLFVCKKLIEKNSTSLDKFLLKKNVFHFYYCHTISFQNEQINNCSTTNN</sequence>
<dbReference type="InterPro" id="IPR001680">
    <property type="entry name" value="WD40_rpt"/>
</dbReference>
<gene>
    <name evidence="6" type="ORF">RFI_27579</name>
</gene>
<protein>
    <recommendedName>
        <fullName evidence="5">NACHT domain-containing protein</fullName>
    </recommendedName>
</protein>
<feature type="repeat" description="WD" evidence="3">
    <location>
        <begin position="1148"/>
        <end position="1189"/>
    </location>
</feature>
<dbReference type="PANTHER" id="PTHR22847">
    <property type="entry name" value="WD40 REPEAT PROTEIN"/>
    <property type="match status" value="1"/>
</dbReference>
<feature type="repeat" description="WD" evidence="3">
    <location>
        <begin position="1591"/>
        <end position="1632"/>
    </location>
</feature>
<dbReference type="SUPFAM" id="SSF50960">
    <property type="entry name" value="TolB, C-terminal domain"/>
    <property type="match status" value="1"/>
</dbReference>
<dbReference type="InterPro" id="IPR020472">
    <property type="entry name" value="WD40_PAC1"/>
</dbReference>
<organism evidence="6 7">
    <name type="scientific">Reticulomyxa filosa</name>
    <dbReference type="NCBI Taxonomy" id="46433"/>
    <lineage>
        <taxon>Eukaryota</taxon>
        <taxon>Sar</taxon>
        <taxon>Rhizaria</taxon>
        <taxon>Retaria</taxon>
        <taxon>Foraminifera</taxon>
        <taxon>Monothalamids</taxon>
        <taxon>Reticulomyxidae</taxon>
        <taxon>Reticulomyxa</taxon>
    </lineage>
</organism>
<evidence type="ECO:0000259" key="5">
    <source>
        <dbReference type="Pfam" id="PF05729"/>
    </source>
</evidence>
<dbReference type="CDD" id="cd00200">
    <property type="entry name" value="WD40"/>
    <property type="match status" value="2"/>
</dbReference>
<dbReference type="InterPro" id="IPR019775">
    <property type="entry name" value="WD40_repeat_CS"/>
</dbReference>
<dbReference type="PROSITE" id="PS50082">
    <property type="entry name" value="WD_REPEATS_2"/>
    <property type="match status" value="14"/>
</dbReference>
<dbReference type="Proteomes" id="UP000023152">
    <property type="component" value="Unassembled WGS sequence"/>
</dbReference>
<dbReference type="Gene3D" id="2.160.20.80">
    <property type="entry name" value="E3 ubiquitin-protein ligase SopA"/>
    <property type="match status" value="1"/>
</dbReference>
<feature type="repeat" description="WD" evidence="3">
    <location>
        <begin position="1232"/>
        <end position="1273"/>
    </location>
</feature>
<dbReference type="InterPro" id="IPR036322">
    <property type="entry name" value="WD40_repeat_dom_sf"/>
</dbReference>
<accession>X6M722</accession>
<dbReference type="InterPro" id="IPR027417">
    <property type="entry name" value="P-loop_NTPase"/>
</dbReference>
<feature type="repeat" description="WD" evidence="3">
    <location>
        <begin position="1358"/>
        <end position="1399"/>
    </location>
</feature>
<comment type="caution">
    <text evidence="6">The sequence shown here is derived from an EMBL/GenBank/DDBJ whole genome shotgun (WGS) entry which is preliminary data.</text>
</comment>
<dbReference type="SUPFAM" id="SSF50998">
    <property type="entry name" value="Quinoprotein alcohol dehydrogenase-like"/>
    <property type="match status" value="1"/>
</dbReference>
<feature type="repeat" description="WD" evidence="3">
    <location>
        <begin position="1549"/>
        <end position="1590"/>
    </location>
</feature>
<feature type="repeat" description="WD" evidence="3">
    <location>
        <begin position="1274"/>
        <end position="1315"/>
    </location>
</feature>
<dbReference type="InterPro" id="IPR007111">
    <property type="entry name" value="NACHT_NTPase"/>
</dbReference>
<dbReference type="PANTHER" id="PTHR22847:SF637">
    <property type="entry name" value="WD REPEAT DOMAIN 5B"/>
    <property type="match status" value="1"/>
</dbReference>
<name>X6M722_RETFI</name>
<evidence type="ECO:0000256" key="3">
    <source>
        <dbReference type="PROSITE-ProRule" id="PRU00221"/>
    </source>
</evidence>
<keyword evidence="4" id="KW-0175">Coiled coil</keyword>
<feature type="repeat" description="WD" evidence="3">
    <location>
        <begin position="1442"/>
        <end position="1483"/>
    </location>
</feature>
<feature type="repeat" description="WD" evidence="3">
    <location>
        <begin position="1484"/>
        <end position="1526"/>
    </location>
</feature>
<dbReference type="SUPFAM" id="SSF141571">
    <property type="entry name" value="Pentapeptide repeat-like"/>
    <property type="match status" value="1"/>
</dbReference>
<dbReference type="Pfam" id="PF00805">
    <property type="entry name" value="Pentapeptide"/>
    <property type="match status" value="1"/>
</dbReference>
<dbReference type="SMART" id="SM00320">
    <property type="entry name" value="WD40"/>
    <property type="match status" value="15"/>
</dbReference>
<dbReference type="PROSITE" id="PS50294">
    <property type="entry name" value="WD_REPEATS_REGION"/>
    <property type="match status" value="14"/>
</dbReference>
<dbReference type="InterPro" id="IPR011047">
    <property type="entry name" value="Quinoprotein_ADH-like_sf"/>
</dbReference>
<dbReference type="Pfam" id="PF05729">
    <property type="entry name" value="NACHT"/>
    <property type="match status" value="1"/>
</dbReference>
<feature type="repeat" description="WD" evidence="3">
    <location>
        <begin position="1400"/>
        <end position="1441"/>
    </location>
</feature>
<dbReference type="InterPro" id="IPR015943">
    <property type="entry name" value="WD40/YVTN_repeat-like_dom_sf"/>
</dbReference>
<feature type="repeat" description="WD" evidence="3">
    <location>
        <begin position="1675"/>
        <end position="1716"/>
    </location>
</feature>
<dbReference type="PROSITE" id="PS00678">
    <property type="entry name" value="WD_REPEATS_1"/>
    <property type="match status" value="7"/>
</dbReference>
<evidence type="ECO:0000256" key="1">
    <source>
        <dbReference type="ARBA" id="ARBA00022574"/>
    </source>
</evidence>
<feature type="coiled-coil region" evidence="4">
    <location>
        <begin position="218"/>
        <end position="245"/>
    </location>
</feature>
<dbReference type="InterPro" id="IPR001646">
    <property type="entry name" value="5peptide_repeat"/>
</dbReference>
<dbReference type="Pfam" id="PF25173">
    <property type="entry name" value="Beta-prop_WDR3_1st"/>
    <property type="match status" value="1"/>
</dbReference>
<feature type="domain" description="NACHT" evidence="5">
    <location>
        <begin position="578"/>
        <end position="736"/>
    </location>
</feature>
<evidence type="ECO:0000256" key="4">
    <source>
        <dbReference type="SAM" id="Coils"/>
    </source>
</evidence>
<dbReference type="EMBL" id="ASPP01023902">
    <property type="protein sequence ID" value="ETO09798.1"/>
    <property type="molecule type" value="Genomic_DNA"/>
</dbReference>
<dbReference type="SUPFAM" id="SSF50978">
    <property type="entry name" value="WD40 repeat-like"/>
    <property type="match status" value="1"/>
</dbReference>
<reference evidence="6 7" key="1">
    <citation type="journal article" date="2013" name="Curr. Biol.">
        <title>The Genome of the Foraminiferan Reticulomyxa filosa.</title>
        <authorList>
            <person name="Glockner G."/>
            <person name="Hulsmann N."/>
            <person name="Schleicher M."/>
            <person name="Noegel A.A."/>
            <person name="Eichinger L."/>
            <person name="Gallinger C."/>
            <person name="Pawlowski J."/>
            <person name="Sierra R."/>
            <person name="Euteneuer U."/>
            <person name="Pillet L."/>
            <person name="Moustafa A."/>
            <person name="Platzer M."/>
            <person name="Groth M."/>
            <person name="Szafranski K."/>
            <person name="Schliwa M."/>
        </authorList>
    </citation>
    <scope>NUCLEOTIDE SEQUENCE [LARGE SCALE GENOMIC DNA]</scope>
</reference>
<evidence type="ECO:0000313" key="6">
    <source>
        <dbReference type="EMBL" id="ETO09798.1"/>
    </source>
</evidence>
<proteinExistence type="predicted"/>
<keyword evidence="2" id="KW-0677">Repeat</keyword>
<dbReference type="PRINTS" id="PR00320">
    <property type="entry name" value="GPROTEINBRPT"/>
</dbReference>
<dbReference type="Gene3D" id="2.130.10.10">
    <property type="entry name" value="YVTN repeat-like/Quinoprotein amine dehydrogenase"/>
    <property type="match status" value="6"/>
</dbReference>
<keyword evidence="7" id="KW-1185">Reference proteome</keyword>
<keyword evidence="1 3" id="KW-0853">WD repeat</keyword>
<dbReference type="Pfam" id="PF00400">
    <property type="entry name" value="WD40"/>
    <property type="match status" value="10"/>
</dbReference>
<feature type="repeat" description="WD" evidence="3">
    <location>
        <begin position="1106"/>
        <end position="1147"/>
    </location>
</feature>